<protein>
    <recommendedName>
        <fullName evidence="2">Neutral/alkaline non-lysosomal ceramidase N-terminal domain-containing protein</fullName>
    </recommendedName>
</protein>
<gene>
    <name evidence="1" type="ORF">METZ01_LOCUS484034</name>
</gene>
<name>A0A383CGE8_9ZZZZ</name>
<dbReference type="AlphaFoldDB" id="A0A383CGE8"/>
<dbReference type="EMBL" id="UINC01208578">
    <property type="protein sequence ID" value="SVE31180.1"/>
    <property type="molecule type" value="Genomic_DNA"/>
</dbReference>
<evidence type="ECO:0008006" key="2">
    <source>
        <dbReference type="Google" id="ProtNLM"/>
    </source>
</evidence>
<organism evidence="1">
    <name type="scientific">marine metagenome</name>
    <dbReference type="NCBI Taxonomy" id="408172"/>
    <lineage>
        <taxon>unclassified sequences</taxon>
        <taxon>metagenomes</taxon>
        <taxon>ecological metagenomes</taxon>
    </lineage>
</organism>
<evidence type="ECO:0000313" key="1">
    <source>
        <dbReference type="EMBL" id="SVE31180.1"/>
    </source>
</evidence>
<reference evidence="1" key="1">
    <citation type="submission" date="2018-05" db="EMBL/GenBank/DDBJ databases">
        <authorList>
            <person name="Lanie J.A."/>
            <person name="Ng W.-L."/>
            <person name="Kazmierczak K.M."/>
            <person name="Andrzejewski T.M."/>
            <person name="Davidsen T.M."/>
            <person name="Wayne K.J."/>
            <person name="Tettelin H."/>
            <person name="Glass J.I."/>
            <person name="Rusch D."/>
            <person name="Podicherti R."/>
            <person name="Tsui H.-C.T."/>
            <person name="Winkler M.E."/>
        </authorList>
    </citation>
    <scope>NUCLEOTIDE SEQUENCE</scope>
</reference>
<proteinExistence type="predicted"/>
<sequence>MNQNEHRFKAGAAGLVVDPPLGLPLSGVVSRDRPAESRLAPLEVTAAAFELESTRLILCGVDTIAIQSPEVDELRSEVAKSTGADPAGILLNWNHTHHSPTGCRSFCGLLGERDPEPPQGLLTYIEYLHARIVEACRLACEALEPAWVRWGLGHLDEAVNRRQRDSDGNVTKIGWNPEGLLDRSVPVLQALRSDD</sequence>
<feature type="non-terminal residue" evidence="1">
    <location>
        <position position="195"/>
    </location>
</feature>
<accession>A0A383CGE8</accession>